<evidence type="ECO:0000313" key="8">
    <source>
        <dbReference type="Proteomes" id="UP000500938"/>
    </source>
</evidence>
<feature type="transmembrane region" description="Helical" evidence="6">
    <location>
        <begin position="47"/>
        <end position="67"/>
    </location>
</feature>
<dbReference type="RefSeq" id="WP_171224485.1">
    <property type="nucleotide sequence ID" value="NZ_CP053085.1"/>
</dbReference>
<feature type="transmembrane region" description="Helical" evidence="6">
    <location>
        <begin position="157"/>
        <end position="178"/>
    </location>
</feature>
<dbReference type="KEGG" id="ggr:HKW67_05810"/>
<reference evidence="7 8" key="1">
    <citation type="submission" date="2020-05" db="EMBL/GenBank/DDBJ databases">
        <title>Complete genome sequence of Gemmatimonas greenlandica TET16.</title>
        <authorList>
            <person name="Zeng Y."/>
        </authorList>
    </citation>
    <scope>NUCLEOTIDE SEQUENCE [LARGE SCALE GENOMIC DNA]</scope>
    <source>
        <strain evidence="7 8">TET16</strain>
    </source>
</reference>
<dbReference type="EMBL" id="CP053085">
    <property type="protein sequence ID" value="QJR35056.1"/>
    <property type="molecule type" value="Genomic_DNA"/>
</dbReference>
<evidence type="ECO:0000256" key="6">
    <source>
        <dbReference type="SAM" id="Phobius"/>
    </source>
</evidence>
<dbReference type="InterPro" id="IPR005372">
    <property type="entry name" value="UPF0182"/>
</dbReference>
<dbReference type="Pfam" id="PF03699">
    <property type="entry name" value="UPF0182"/>
    <property type="match status" value="2"/>
</dbReference>
<proteinExistence type="predicted"/>
<keyword evidence="8" id="KW-1185">Reference proteome</keyword>
<keyword evidence="1" id="KW-1003">Cell membrane</keyword>
<keyword evidence="3 6" id="KW-1133">Transmembrane helix</keyword>
<evidence type="ECO:0000256" key="2">
    <source>
        <dbReference type="ARBA" id="ARBA00022692"/>
    </source>
</evidence>
<protein>
    <submittedName>
        <fullName evidence="7">COG1615 family transporter</fullName>
    </submittedName>
</protein>
<keyword evidence="4 6" id="KW-0472">Membrane</keyword>
<dbReference type="PANTHER" id="PTHR39344">
    <property type="entry name" value="UPF0182 PROTEIN SLL1060"/>
    <property type="match status" value="1"/>
</dbReference>
<feature type="transmembrane region" description="Helical" evidence="6">
    <location>
        <begin position="270"/>
        <end position="288"/>
    </location>
</feature>
<feature type="region of interest" description="Disordered" evidence="5">
    <location>
        <begin position="361"/>
        <end position="383"/>
    </location>
</feature>
<dbReference type="GO" id="GO:0005576">
    <property type="term" value="C:extracellular region"/>
    <property type="evidence" value="ECO:0007669"/>
    <property type="project" value="TreeGrafter"/>
</dbReference>
<feature type="transmembrane region" description="Helical" evidence="6">
    <location>
        <begin position="99"/>
        <end position="118"/>
    </location>
</feature>
<evidence type="ECO:0000313" key="7">
    <source>
        <dbReference type="EMBL" id="QJR35056.1"/>
    </source>
</evidence>
<gene>
    <name evidence="7" type="ORF">HKW67_05810</name>
</gene>
<feature type="transmembrane region" description="Helical" evidence="6">
    <location>
        <begin position="199"/>
        <end position="216"/>
    </location>
</feature>
<evidence type="ECO:0000256" key="1">
    <source>
        <dbReference type="ARBA" id="ARBA00022475"/>
    </source>
</evidence>
<organism evidence="7 8">
    <name type="scientific">Gemmatimonas groenlandica</name>
    <dbReference type="NCBI Taxonomy" id="2732249"/>
    <lineage>
        <taxon>Bacteria</taxon>
        <taxon>Pseudomonadati</taxon>
        <taxon>Gemmatimonadota</taxon>
        <taxon>Gemmatimonadia</taxon>
        <taxon>Gemmatimonadales</taxon>
        <taxon>Gemmatimonadaceae</taxon>
        <taxon>Gemmatimonas</taxon>
    </lineage>
</organism>
<dbReference type="PANTHER" id="PTHR39344:SF1">
    <property type="entry name" value="UPF0182 PROTEIN SLL1060"/>
    <property type="match status" value="1"/>
</dbReference>
<evidence type="ECO:0000256" key="3">
    <source>
        <dbReference type="ARBA" id="ARBA00022989"/>
    </source>
</evidence>
<feature type="transmembrane region" description="Helical" evidence="6">
    <location>
        <begin position="245"/>
        <end position="263"/>
    </location>
</feature>
<dbReference type="Proteomes" id="UP000500938">
    <property type="component" value="Chromosome"/>
</dbReference>
<sequence length="842" mass="91035">MGARSGLVLGLAIAAALLLLGRAVTALLVDHAWFTAMGLAALFWEQVIDTAILQGGAWVVGTLFAFANLHAVRRTIVAVAVPSRVANLELTAMISGQRLLAVTVVLAILVGGVLAVPLTNWVDLALLRHGLPFGEIEGVLGRDLGFYLYWLPIEETLYLWSLVSVVSMTALVVVLYALTRSLRMEGRRVAASTHVRRHLSVLGAVVLLLLAWSYRLDAFDLLRQGSGPDGMFLKVDHRVTLRMDYLLSFGSALAALVVFRTGWVGQLRAAFLTLTAILIAALGLRHAAPAVLSRTSLLGNPATRDLDYFASRALYSRRAFDVEGMRVVHRDSGAALLTRVDRAALPTRLSLWDRGTLASAMPASRAPEGEARDEAPSDQPMVDVSPLGWTVVGDRTTALVVRRPVGSSEGWLVSAVDATKPTVRDSQVEFAQTSDDYAGDEPLVGPGLRGARLIDAEHARGVRGVSLASLRARIAHAWALRDLSLLNVDTVAVEPLLVTHRDVRERVERLAPIFVQGNDVLPIVHEGRLYWTLQLYSASDRYPLSQQWQLATGVYSYFRLAATAVVEASTGRVRLVAAPRPDARTRTWITRLPSLFATPGELPPALVAQLPPASESAVAQIKTFARFGSRLEGTVLRQLPDSALVGGTPPPHWIGNDSERLVAWSVPLLDGGDQIGGVVTVSGGISRQTWWDSTTVPRQRWRAVTERMQAALDSARNTMPDGTRREPRIRAGRVTTVMTPTGPLLVQPLLWNRAEGSAIIARLVASDGVRLGVGSTLVEALGRMGDIPMPLAPTAGSGDEGGSSDAARRWYSAMREALRRGDWAKFGAAFDSLGRVLERPPQ</sequence>
<accession>A0A6M4INP8</accession>
<dbReference type="AlphaFoldDB" id="A0A6M4INP8"/>
<name>A0A6M4INP8_9BACT</name>
<evidence type="ECO:0000256" key="4">
    <source>
        <dbReference type="ARBA" id="ARBA00023136"/>
    </source>
</evidence>
<evidence type="ECO:0000256" key="5">
    <source>
        <dbReference type="SAM" id="MobiDB-lite"/>
    </source>
</evidence>
<dbReference type="GO" id="GO:0016020">
    <property type="term" value="C:membrane"/>
    <property type="evidence" value="ECO:0007669"/>
    <property type="project" value="InterPro"/>
</dbReference>
<keyword evidence="2 6" id="KW-0812">Transmembrane</keyword>